<dbReference type="Gene3D" id="3.30.70.1030">
    <property type="entry name" value="Apc35880, domain 1"/>
    <property type="match status" value="2"/>
</dbReference>
<dbReference type="PANTHER" id="PTHR36843:SF1">
    <property type="entry name" value="COPROHEME DECARBOXYLASE"/>
    <property type="match status" value="1"/>
</dbReference>
<accession>A0A0K2GDB5</accession>
<dbReference type="AlphaFoldDB" id="A0A0K2GDB5"/>
<evidence type="ECO:0000313" key="4">
    <source>
        <dbReference type="EMBL" id="ALA58940.1"/>
    </source>
</evidence>
<dbReference type="InterPro" id="IPR010644">
    <property type="entry name" value="ChdC/CLD"/>
</dbReference>
<proteinExistence type="predicted"/>
<dbReference type="GO" id="GO:0046872">
    <property type="term" value="F:metal ion binding"/>
    <property type="evidence" value="ECO:0007669"/>
    <property type="project" value="UniProtKB-KW"/>
</dbReference>
<keyword evidence="4" id="KW-0378">Hydrolase</keyword>
<dbReference type="KEGG" id="nmv:NITMOv2_2527"/>
<name>A0A0K2GDB5_NITMO</name>
<dbReference type="RefSeq" id="WP_053380032.1">
    <property type="nucleotide sequence ID" value="NZ_CP011801.1"/>
</dbReference>
<dbReference type="GO" id="GO:0016491">
    <property type="term" value="F:oxidoreductase activity"/>
    <property type="evidence" value="ECO:0007669"/>
    <property type="project" value="InterPro"/>
</dbReference>
<dbReference type="GO" id="GO:0020037">
    <property type="term" value="F:heme binding"/>
    <property type="evidence" value="ECO:0007669"/>
    <property type="project" value="InterPro"/>
</dbReference>
<sequence>MSAPEQTPAPQPAKRQYVNFVFYKVDPAWRRLPEDERTRGKQEFIRAVEDYAGKVLVIAYSAVGIRGDCDIMLWRISYELELFQEMSTKILASGLGKYLTTPYSYLSMTKRSIYVDHHSHEGQESKRLTVIPGKSKYIFVYPFLKTREWFLLTKAARQGMMDEHIEVGHRFPSVKLNTTYSFGLDDQEWVVAFESDKPEDFLDLVMALRETEGSRYTLRDTPIFTCIRRSLKETLDTLGG</sequence>
<dbReference type="Pfam" id="PF06778">
    <property type="entry name" value="Chlor_dismutase"/>
    <property type="match status" value="1"/>
</dbReference>
<dbReference type="Proteomes" id="UP000069205">
    <property type="component" value="Chromosome"/>
</dbReference>
<keyword evidence="1" id="KW-0349">Heme</keyword>
<keyword evidence="5" id="KW-1185">Reference proteome</keyword>
<evidence type="ECO:0000313" key="5">
    <source>
        <dbReference type="Proteomes" id="UP000069205"/>
    </source>
</evidence>
<dbReference type="OrthoDB" id="9773646at2"/>
<dbReference type="SUPFAM" id="SSF54909">
    <property type="entry name" value="Dimeric alpha+beta barrel"/>
    <property type="match status" value="1"/>
</dbReference>
<protein>
    <submittedName>
        <fullName evidence="4">Chlorite dismutase</fullName>
        <ecNumber evidence="4">3.6.1.-</ecNumber>
    </submittedName>
</protein>
<dbReference type="PATRIC" id="fig|42253.5.peg.2491"/>
<evidence type="ECO:0000256" key="3">
    <source>
        <dbReference type="ARBA" id="ARBA00023004"/>
    </source>
</evidence>
<dbReference type="STRING" id="42253.NITMOv2_2527"/>
<evidence type="ECO:0000256" key="1">
    <source>
        <dbReference type="ARBA" id="ARBA00022617"/>
    </source>
</evidence>
<keyword evidence="3" id="KW-0408">Iron</keyword>
<evidence type="ECO:0000256" key="2">
    <source>
        <dbReference type="ARBA" id="ARBA00022723"/>
    </source>
</evidence>
<dbReference type="PANTHER" id="PTHR36843">
    <property type="entry name" value="HEME-DEPENDENT PEROXIDASE YWFI-RELATED"/>
    <property type="match status" value="1"/>
</dbReference>
<dbReference type="GO" id="GO:0016787">
    <property type="term" value="F:hydrolase activity"/>
    <property type="evidence" value="ECO:0007669"/>
    <property type="project" value="UniProtKB-KW"/>
</dbReference>
<gene>
    <name evidence="4" type="primary">cld2</name>
    <name evidence="4" type="ORF">NITMOv2_2527</name>
</gene>
<organism evidence="4 5">
    <name type="scientific">Nitrospira moscoviensis</name>
    <dbReference type="NCBI Taxonomy" id="42253"/>
    <lineage>
        <taxon>Bacteria</taxon>
        <taxon>Pseudomonadati</taxon>
        <taxon>Nitrospirota</taxon>
        <taxon>Nitrospiria</taxon>
        <taxon>Nitrospirales</taxon>
        <taxon>Nitrospiraceae</taxon>
        <taxon>Nitrospira</taxon>
    </lineage>
</organism>
<keyword evidence="2" id="KW-0479">Metal-binding</keyword>
<dbReference type="EMBL" id="CP011801">
    <property type="protein sequence ID" value="ALA58940.1"/>
    <property type="molecule type" value="Genomic_DNA"/>
</dbReference>
<dbReference type="EC" id="3.6.1.-" evidence="4"/>
<dbReference type="InterPro" id="IPR011008">
    <property type="entry name" value="Dimeric_a/b-barrel"/>
</dbReference>
<reference evidence="4 5" key="1">
    <citation type="journal article" date="2015" name="Proc. Natl. Acad. Sci. U.S.A.">
        <title>Expanded metabolic versatility of ubiquitous nitrite-oxidizing bacteria from the genus Nitrospira.</title>
        <authorList>
            <person name="Koch H."/>
            <person name="Lucker S."/>
            <person name="Albertsen M."/>
            <person name="Kitzinger K."/>
            <person name="Herbold C."/>
            <person name="Spieck E."/>
            <person name="Nielsen P.H."/>
            <person name="Wagner M."/>
            <person name="Daims H."/>
        </authorList>
    </citation>
    <scope>NUCLEOTIDE SEQUENCE [LARGE SCALE GENOMIC DNA]</scope>
    <source>
        <strain evidence="4 5">NSP M-1</strain>
    </source>
</reference>